<accession>A0A840KA54</accession>
<reference evidence="1 2" key="1">
    <citation type="submission" date="2020-08" db="EMBL/GenBank/DDBJ databases">
        <title>Functional genomics of gut bacteria from endangered species of beetles.</title>
        <authorList>
            <person name="Carlos-Shanley C."/>
        </authorList>
    </citation>
    <scope>NUCLEOTIDE SEQUENCE [LARGE SCALE GENOMIC DNA]</scope>
    <source>
        <strain evidence="1 2">S00151</strain>
    </source>
</reference>
<dbReference type="AlphaFoldDB" id="A0A840KA54"/>
<sequence>MKSIFLVFSVLVVQFCFSQKVKNVQKKESKNTQQKFSLDKGQIALFDGQFVKFIAALQSSDRKAMENLLSPKAKQAITDNVYKKLSTDINFNKKLVIFKTGYKSMIGGGNYPMIQYKYSDDVSEFPKEIITAVFEENGKILGIKPYKQEK</sequence>
<evidence type="ECO:0000313" key="2">
    <source>
        <dbReference type="Proteomes" id="UP000592180"/>
    </source>
</evidence>
<protein>
    <submittedName>
        <fullName evidence="1">Uncharacterized protein</fullName>
    </submittedName>
</protein>
<proteinExistence type="predicted"/>
<dbReference type="EMBL" id="JACHLE010000001">
    <property type="protein sequence ID" value="MBB4805305.1"/>
    <property type="molecule type" value="Genomic_DNA"/>
</dbReference>
<keyword evidence="2" id="KW-1185">Reference proteome</keyword>
<evidence type="ECO:0000313" key="1">
    <source>
        <dbReference type="EMBL" id="MBB4805305.1"/>
    </source>
</evidence>
<dbReference type="RefSeq" id="WP_184184157.1">
    <property type="nucleotide sequence ID" value="NZ_JACHLE010000001.1"/>
</dbReference>
<comment type="caution">
    <text evidence="1">The sequence shown here is derived from an EMBL/GenBank/DDBJ whole genome shotgun (WGS) entry which is preliminary data.</text>
</comment>
<organism evidence="1 2">
    <name type="scientific">Chryseobacterium defluvii</name>
    <dbReference type="NCBI Taxonomy" id="160396"/>
    <lineage>
        <taxon>Bacteria</taxon>
        <taxon>Pseudomonadati</taxon>
        <taxon>Bacteroidota</taxon>
        <taxon>Flavobacteriia</taxon>
        <taxon>Flavobacteriales</taxon>
        <taxon>Weeksellaceae</taxon>
        <taxon>Chryseobacterium group</taxon>
        <taxon>Chryseobacterium</taxon>
    </lineage>
</organism>
<name>A0A840KA54_9FLAO</name>
<gene>
    <name evidence="1" type="ORF">HNP38_000577</name>
</gene>
<dbReference type="Proteomes" id="UP000592180">
    <property type="component" value="Unassembled WGS sequence"/>
</dbReference>